<evidence type="ECO:0000313" key="2">
    <source>
        <dbReference type="Proteomes" id="UP001341281"/>
    </source>
</evidence>
<gene>
    <name evidence="1" type="ORF">U9M48_013309</name>
</gene>
<dbReference type="SUPFAM" id="SSF53098">
    <property type="entry name" value="Ribonuclease H-like"/>
    <property type="match status" value="1"/>
</dbReference>
<dbReference type="GO" id="GO:0003676">
    <property type="term" value="F:nucleic acid binding"/>
    <property type="evidence" value="ECO:0007669"/>
    <property type="project" value="InterPro"/>
</dbReference>
<dbReference type="AlphaFoldDB" id="A0AAQ3WJ47"/>
<dbReference type="Gene3D" id="3.30.420.10">
    <property type="entry name" value="Ribonuclease H-like superfamily/Ribonuclease H"/>
    <property type="match status" value="1"/>
</dbReference>
<name>A0AAQ3WJ47_PASNO</name>
<dbReference type="InterPro" id="IPR036397">
    <property type="entry name" value="RNaseH_sf"/>
</dbReference>
<reference evidence="1 2" key="1">
    <citation type="submission" date="2024-02" db="EMBL/GenBank/DDBJ databases">
        <title>High-quality chromosome-scale genome assembly of Pensacola bahiagrass (Paspalum notatum Flugge var. saurae).</title>
        <authorList>
            <person name="Vega J.M."/>
            <person name="Podio M."/>
            <person name="Orjuela J."/>
            <person name="Siena L.A."/>
            <person name="Pessino S.C."/>
            <person name="Combes M.C."/>
            <person name="Mariac C."/>
            <person name="Albertini E."/>
            <person name="Pupilli F."/>
            <person name="Ortiz J.P.A."/>
            <person name="Leblanc O."/>
        </authorList>
    </citation>
    <scope>NUCLEOTIDE SEQUENCE [LARGE SCALE GENOMIC DNA]</scope>
    <source>
        <strain evidence="1">R1</strain>
        <tissue evidence="1">Leaf</tissue>
    </source>
</reference>
<proteinExistence type="predicted"/>
<dbReference type="InterPro" id="IPR012337">
    <property type="entry name" value="RNaseH-like_sf"/>
</dbReference>
<sequence>MEFEPTLEQEIGKGQLNDEKIKEIKELIKLDKAPGFQVDADGTVWHGDRICVPNIKSIRDLIPREAHETAYSIHPGSEKMYQDRSRNFGAEHQKPAGLLRPLKIPEWKWEEIGMDFIVGLPRTQSGFDSIWVVVDRLTKVAHFIPVKTTYSGAKLAEFISSTDRWADLKNQSDIRRYVESLRNTI</sequence>
<dbReference type="Proteomes" id="UP001341281">
    <property type="component" value="Chromosome 03"/>
</dbReference>
<keyword evidence="2" id="KW-1185">Reference proteome</keyword>
<protein>
    <recommendedName>
        <fullName evidence="3">Retrotransposon protein, putative, Ty3-gypsy subclass</fullName>
    </recommendedName>
</protein>
<evidence type="ECO:0008006" key="3">
    <source>
        <dbReference type="Google" id="ProtNLM"/>
    </source>
</evidence>
<dbReference type="EMBL" id="CP144747">
    <property type="protein sequence ID" value="WVZ63696.1"/>
    <property type="molecule type" value="Genomic_DNA"/>
</dbReference>
<evidence type="ECO:0000313" key="1">
    <source>
        <dbReference type="EMBL" id="WVZ63696.1"/>
    </source>
</evidence>
<organism evidence="1 2">
    <name type="scientific">Paspalum notatum var. saurae</name>
    <dbReference type="NCBI Taxonomy" id="547442"/>
    <lineage>
        <taxon>Eukaryota</taxon>
        <taxon>Viridiplantae</taxon>
        <taxon>Streptophyta</taxon>
        <taxon>Embryophyta</taxon>
        <taxon>Tracheophyta</taxon>
        <taxon>Spermatophyta</taxon>
        <taxon>Magnoliopsida</taxon>
        <taxon>Liliopsida</taxon>
        <taxon>Poales</taxon>
        <taxon>Poaceae</taxon>
        <taxon>PACMAD clade</taxon>
        <taxon>Panicoideae</taxon>
        <taxon>Andropogonodae</taxon>
        <taxon>Paspaleae</taxon>
        <taxon>Paspalinae</taxon>
        <taxon>Paspalum</taxon>
    </lineage>
</organism>
<feature type="non-terminal residue" evidence="1">
    <location>
        <position position="1"/>
    </location>
</feature>
<dbReference type="PANTHER" id="PTHR45835">
    <property type="entry name" value="YALI0A06105P"/>
    <property type="match status" value="1"/>
</dbReference>
<dbReference type="PANTHER" id="PTHR45835:SF99">
    <property type="entry name" value="CHROMO DOMAIN-CONTAINING PROTEIN-RELATED"/>
    <property type="match status" value="1"/>
</dbReference>
<accession>A0AAQ3WJ47</accession>